<sequence length="64" mass="7069">MSTAVRLDVDGPYRIPLDQEQVTSGHLLLITLGRSRMDTDGHRWSLESPNTQLNGPMMDVSAST</sequence>
<accession>A0A143QTJ2</accession>
<proteinExistence type="predicted"/>
<feature type="region of interest" description="Disordered" evidence="1">
    <location>
        <begin position="41"/>
        <end position="64"/>
    </location>
</feature>
<protein>
    <submittedName>
        <fullName evidence="2">Uncharacterized protein</fullName>
    </submittedName>
</protein>
<dbReference type="KEGG" id="rhs:A3Q41_04623"/>
<evidence type="ECO:0000256" key="1">
    <source>
        <dbReference type="SAM" id="MobiDB-lite"/>
    </source>
</evidence>
<reference evidence="2 3" key="1">
    <citation type="journal article" date="2016" name="Genome Announc.">
        <title>Complete Genome and Plasmid Sequences for Rhodococcus fascians D188 and Draft Sequences for Rhodococcus Isolates PBTS 1 and PBTS 2.</title>
        <authorList>
            <person name="Stamler R.A."/>
            <person name="Vereecke D."/>
            <person name="Zhang Y."/>
            <person name="Schilkey F."/>
            <person name="Devitt N."/>
            <person name="Randall J.J."/>
        </authorList>
    </citation>
    <scope>NUCLEOTIDE SEQUENCE [LARGE SCALE GENOMIC DNA]</scope>
    <source>
        <strain evidence="2 3">PBTS2</strain>
    </source>
</reference>
<gene>
    <name evidence="2" type="ORF">A3Q41_04623</name>
</gene>
<dbReference type="Proteomes" id="UP000076038">
    <property type="component" value="Chromosome"/>
</dbReference>
<evidence type="ECO:0000313" key="2">
    <source>
        <dbReference type="EMBL" id="AMY25892.1"/>
    </source>
</evidence>
<dbReference type="EMBL" id="CP015220">
    <property type="protein sequence ID" value="AMY25892.1"/>
    <property type="molecule type" value="Genomic_DNA"/>
</dbReference>
<dbReference type="AlphaFoldDB" id="A0A143QTJ2"/>
<organism evidence="2 3">
    <name type="scientific">Rhodococcoides fascians</name>
    <name type="common">Rhodococcus fascians</name>
    <dbReference type="NCBI Taxonomy" id="1828"/>
    <lineage>
        <taxon>Bacteria</taxon>
        <taxon>Bacillati</taxon>
        <taxon>Actinomycetota</taxon>
        <taxon>Actinomycetes</taxon>
        <taxon>Mycobacteriales</taxon>
        <taxon>Nocardiaceae</taxon>
        <taxon>Rhodococcoides</taxon>
    </lineage>
</organism>
<reference evidence="3" key="2">
    <citation type="submission" date="2016-04" db="EMBL/GenBank/DDBJ databases">
        <title>Complete Genome and Plasmid Sequences for Rhodococcus fascians D188 and Draft Sequences for Rhodococcus spp. Isolates PBTS 1 and PBTS 2.</title>
        <authorList>
            <person name="Stamer R."/>
            <person name="Vereecke D."/>
            <person name="Zhang Y."/>
            <person name="Schilkey F."/>
            <person name="Devitt N."/>
            <person name="Randall J."/>
        </authorList>
    </citation>
    <scope>NUCLEOTIDE SEQUENCE [LARGE SCALE GENOMIC DNA]</scope>
    <source>
        <strain evidence="3">PBTS2</strain>
    </source>
</reference>
<evidence type="ECO:0000313" key="3">
    <source>
        <dbReference type="Proteomes" id="UP000076038"/>
    </source>
</evidence>
<name>A0A143QTJ2_RHOFA</name>
<keyword evidence="3" id="KW-1185">Reference proteome</keyword>
<dbReference type="PATRIC" id="fig|1653479.3.peg.4681"/>